<keyword evidence="3" id="KW-1185">Reference proteome</keyword>
<feature type="compositionally biased region" description="Basic and acidic residues" evidence="1">
    <location>
        <begin position="118"/>
        <end position="132"/>
    </location>
</feature>
<evidence type="ECO:0000256" key="1">
    <source>
        <dbReference type="SAM" id="MobiDB-lite"/>
    </source>
</evidence>
<dbReference type="STRING" id="4795.A0A225VK45"/>
<feature type="compositionally biased region" description="Basic and acidic residues" evidence="1">
    <location>
        <begin position="156"/>
        <end position="172"/>
    </location>
</feature>
<dbReference type="Proteomes" id="UP000198211">
    <property type="component" value="Unassembled WGS sequence"/>
</dbReference>
<name>A0A225VK45_9STRA</name>
<feature type="non-terminal residue" evidence="2">
    <location>
        <position position="1"/>
    </location>
</feature>
<reference evidence="3" key="1">
    <citation type="submission" date="2017-03" db="EMBL/GenBank/DDBJ databases">
        <title>Phytopthora megakarya and P. palmivora, two closely related causual agents of cacao black pod achieved similar genome size and gene model numbers by different mechanisms.</title>
        <authorList>
            <person name="Ali S."/>
            <person name="Shao J."/>
            <person name="Larry D.J."/>
            <person name="Kronmiller B."/>
            <person name="Shen D."/>
            <person name="Strem M.D."/>
            <person name="Melnick R.L."/>
            <person name="Guiltinan M.J."/>
            <person name="Tyler B.M."/>
            <person name="Meinhardt L.W."/>
            <person name="Bailey B.A."/>
        </authorList>
    </citation>
    <scope>NUCLEOTIDE SEQUENCE [LARGE SCALE GENOMIC DNA]</scope>
    <source>
        <strain evidence="3">zdho120</strain>
    </source>
</reference>
<gene>
    <name evidence="2" type="ORF">PHMEG_00022061</name>
</gene>
<feature type="region of interest" description="Disordered" evidence="1">
    <location>
        <begin position="32"/>
        <end position="132"/>
    </location>
</feature>
<feature type="compositionally biased region" description="Polar residues" evidence="1">
    <location>
        <begin position="56"/>
        <end position="78"/>
    </location>
</feature>
<sequence length="230" mass="26207">LNKLFDRVTMTVYDHVKLQWITAFAELDKIRSFDEPTPPDEDPGDQNLVPGAPAFSLQNNEKPGNGSTPTLIRKTQSAKVLLPPLTTPQDDPEPMSANRGQNDSDDDWGSSVSDEFDDSHGTNHEYVFDPTKTKLEQVLEERDRDSTKTKLEQVLEEREMKPDNDLRSESSKTKSQRLALPEITPQQVLLPIPSIYLNPDLTGVHEAERAARRRLRHNVRLAQRLRRITF</sequence>
<comment type="caution">
    <text evidence="2">The sequence shown here is derived from an EMBL/GenBank/DDBJ whole genome shotgun (WGS) entry which is preliminary data.</text>
</comment>
<dbReference type="AlphaFoldDB" id="A0A225VK45"/>
<organism evidence="2 3">
    <name type="scientific">Phytophthora megakarya</name>
    <dbReference type="NCBI Taxonomy" id="4795"/>
    <lineage>
        <taxon>Eukaryota</taxon>
        <taxon>Sar</taxon>
        <taxon>Stramenopiles</taxon>
        <taxon>Oomycota</taxon>
        <taxon>Peronosporomycetes</taxon>
        <taxon>Peronosporales</taxon>
        <taxon>Peronosporaceae</taxon>
        <taxon>Phytophthora</taxon>
    </lineage>
</organism>
<proteinExistence type="predicted"/>
<evidence type="ECO:0000313" key="2">
    <source>
        <dbReference type="EMBL" id="OWZ05783.1"/>
    </source>
</evidence>
<feature type="region of interest" description="Disordered" evidence="1">
    <location>
        <begin position="156"/>
        <end position="177"/>
    </location>
</feature>
<evidence type="ECO:0000313" key="3">
    <source>
        <dbReference type="Proteomes" id="UP000198211"/>
    </source>
</evidence>
<protein>
    <submittedName>
        <fullName evidence="2">Uncharacterized protein</fullName>
    </submittedName>
</protein>
<dbReference type="EMBL" id="NBNE01004253">
    <property type="protein sequence ID" value="OWZ05783.1"/>
    <property type="molecule type" value="Genomic_DNA"/>
</dbReference>
<dbReference type="OrthoDB" id="439792at2759"/>
<accession>A0A225VK45</accession>